<dbReference type="OrthoDB" id="5334837at2"/>
<proteinExistence type="predicted"/>
<reference evidence="3 4" key="1">
    <citation type="journal article" date="2014" name="Genome Announc.">
        <title>Draft genome sequences of eight enterohepatic helicobacter species isolated from both laboratory and wild rodents.</title>
        <authorList>
            <person name="Sheh A."/>
            <person name="Shen Z."/>
            <person name="Fox J.G."/>
        </authorList>
    </citation>
    <scope>NUCLEOTIDE SEQUENCE [LARGE SCALE GENOMIC DNA]</scope>
    <source>
        <strain evidence="3 4">MIT 01-6451</strain>
    </source>
</reference>
<sequence>MIGEFLMSFIISNQKEIYLIVTLLLVAFLYGYVYHLYSSQAKGKRDYEKYANLALNDNLDDEPIEPRKQKSNKGELDELVR</sequence>
<dbReference type="NCBIfam" id="TIGR02736">
    <property type="entry name" value="cbb3_Q_epsi"/>
    <property type="match status" value="1"/>
</dbReference>
<keyword evidence="4" id="KW-1185">Reference proteome</keyword>
<evidence type="ECO:0000256" key="1">
    <source>
        <dbReference type="SAM" id="MobiDB-lite"/>
    </source>
</evidence>
<evidence type="ECO:0000313" key="4">
    <source>
        <dbReference type="Proteomes" id="UP000029707"/>
    </source>
</evidence>
<dbReference type="InterPro" id="IPR014107">
    <property type="entry name" value="Cyt_c_oxidase_cbb3_CcoQ"/>
</dbReference>
<feature type="region of interest" description="Disordered" evidence="1">
    <location>
        <begin position="59"/>
        <end position="81"/>
    </location>
</feature>
<dbReference type="STRING" id="425400.LS65_03265"/>
<name>A0A4U8TRF5_9HELI</name>
<evidence type="ECO:0000313" key="3">
    <source>
        <dbReference type="EMBL" id="TLE02756.1"/>
    </source>
</evidence>
<dbReference type="GeneID" id="82320558"/>
<dbReference type="InterPro" id="IPR008621">
    <property type="entry name" value="Cbb3-typ_cyt_oxidase_comp"/>
</dbReference>
<gene>
    <name evidence="3" type="ORF">LS65_002180</name>
</gene>
<keyword evidence="2" id="KW-0812">Transmembrane</keyword>
<protein>
    <submittedName>
        <fullName evidence="3">Cytochrome c oxidase, cbb3-type, CcoQ subunit</fullName>
    </submittedName>
</protein>
<accession>A0A4U8TRF5</accession>
<keyword evidence="2" id="KW-0472">Membrane</keyword>
<evidence type="ECO:0000256" key="2">
    <source>
        <dbReference type="SAM" id="Phobius"/>
    </source>
</evidence>
<dbReference type="EMBL" id="JRMQ02000002">
    <property type="protein sequence ID" value="TLE02756.1"/>
    <property type="molecule type" value="Genomic_DNA"/>
</dbReference>
<dbReference type="Pfam" id="PF05545">
    <property type="entry name" value="FixQ"/>
    <property type="match status" value="1"/>
</dbReference>
<dbReference type="AlphaFoldDB" id="A0A4U8TRF5"/>
<dbReference type="Proteomes" id="UP000029707">
    <property type="component" value="Unassembled WGS sequence"/>
</dbReference>
<organism evidence="3 4">
    <name type="scientific">Helicobacter japonicus</name>
    <dbReference type="NCBI Taxonomy" id="425400"/>
    <lineage>
        <taxon>Bacteria</taxon>
        <taxon>Pseudomonadati</taxon>
        <taxon>Campylobacterota</taxon>
        <taxon>Epsilonproteobacteria</taxon>
        <taxon>Campylobacterales</taxon>
        <taxon>Helicobacteraceae</taxon>
        <taxon>Helicobacter</taxon>
    </lineage>
</organism>
<feature type="transmembrane region" description="Helical" evidence="2">
    <location>
        <begin position="17"/>
        <end position="37"/>
    </location>
</feature>
<comment type="caution">
    <text evidence="3">The sequence shown here is derived from an EMBL/GenBank/DDBJ whole genome shotgun (WGS) entry which is preliminary data.</text>
</comment>
<feature type="compositionally biased region" description="Basic and acidic residues" evidence="1">
    <location>
        <begin position="64"/>
        <end position="81"/>
    </location>
</feature>
<dbReference type="RefSeq" id="WP_084707888.1">
    <property type="nucleotide sequence ID" value="NZ_CAJUDB010000001.1"/>
</dbReference>
<keyword evidence="2" id="KW-1133">Transmembrane helix</keyword>